<dbReference type="PANTHER" id="PTHR48050">
    <property type="entry name" value="STEROL 3-BETA-GLUCOSYLTRANSFERASE"/>
    <property type="match status" value="1"/>
</dbReference>
<accession>A0A2U1SSX9</accession>
<dbReference type="GO" id="GO:0008194">
    <property type="term" value="F:UDP-glycosyltransferase activity"/>
    <property type="evidence" value="ECO:0007669"/>
    <property type="project" value="InterPro"/>
</dbReference>
<proteinExistence type="predicted"/>
<organism evidence="2 3">
    <name type="scientific">Methylosinus sporium</name>
    <dbReference type="NCBI Taxonomy" id="428"/>
    <lineage>
        <taxon>Bacteria</taxon>
        <taxon>Pseudomonadati</taxon>
        <taxon>Pseudomonadota</taxon>
        <taxon>Alphaproteobacteria</taxon>
        <taxon>Hyphomicrobiales</taxon>
        <taxon>Methylocystaceae</taxon>
        <taxon>Methylosinus</taxon>
    </lineage>
</organism>
<dbReference type="EMBL" id="PUIV01000006">
    <property type="protein sequence ID" value="PWB94719.1"/>
    <property type="molecule type" value="Genomic_DNA"/>
</dbReference>
<evidence type="ECO:0000259" key="1">
    <source>
        <dbReference type="Pfam" id="PF06722"/>
    </source>
</evidence>
<dbReference type="RefSeq" id="WP_108916472.1">
    <property type="nucleotide sequence ID" value="NZ_BGJY01000015.1"/>
</dbReference>
<comment type="caution">
    <text evidence="2">The sequence shown here is derived from an EMBL/GenBank/DDBJ whole genome shotgun (WGS) entry which is preliminary data.</text>
</comment>
<dbReference type="InterPro" id="IPR050426">
    <property type="entry name" value="Glycosyltransferase_28"/>
</dbReference>
<keyword evidence="3" id="KW-1185">Reference proteome</keyword>
<dbReference type="GO" id="GO:0017000">
    <property type="term" value="P:antibiotic biosynthetic process"/>
    <property type="evidence" value="ECO:0007669"/>
    <property type="project" value="UniProtKB-ARBA"/>
</dbReference>
<dbReference type="Gene3D" id="3.40.50.2000">
    <property type="entry name" value="Glycogen Phosphorylase B"/>
    <property type="match status" value="2"/>
</dbReference>
<evidence type="ECO:0000313" key="3">
    <source>
        <dbReference type="Proteomes" id="UP000245137"/>
    </source>
</evidence>
<gene>
    <name evidence="2" type="ORF">C5689_06555</name>
</gene>
<dbReference type="OrthoDB" id="9805366at2"/>
<dbReference type="Proteomes" id="UP000245137">
    <property type="component" value="Unassembled WGS sequence"/>
</dbReference>
<feature type="domain" description="Erythromycin biosynthesis protein CIII-like C-terminal" evidence="1">
    <location>
        <begin position="297"/>
        <end position="409"/>
    </location>
</feature>
<evidence type="ECO:0000313" key="2">
    <source>
        <dbReference type="EMBL" id="PWB94719.1"/>
    </source>
</evidence>
<dbReference type="GO" id="GO:0016758">
    <property type="term" value="F:hexosyltransferase activity"/>
    <property type="evidence" value="ECO:0007669"/>
    <property type="project" value="UniProtKB-ARBA"/>
</dbReference>
<dbReference type="SUPFAM" id="SSF53756">
    <property type="entry name" value="UDP-Glycosyltransferase/glycogen phosphorylase"/>
    <property type="match status" value="1"/>
</dbReference>
<dbReference type="CDD" id="cd03784">
    <property type="entry name" value="GT1_Gtf-like"/>
    <property type="match status" value="1"/>
</dbReference>
<dbReference type="PANTHER" id="PTHR48050:SF13">
    <property type="entry name" value="STEROL 3-BETA-GLUCOSYLTRANSFERASE UGT80A2"/>
    <property type="match status" value="1"/>
</dbReference>
<dbReference type="AlphaFoldDB" id="A0A2U1SSX9"/>
<name>A0A2U1SSX9_METSR</name>
<reference evidence="2 3" key="1">
    <citation type="journal article" date="2018" name="Appl. Microbiol. Biotechnol.">
        <title>Co-cultivation of the strictly anaerobic methanogen Methanosarcina barkeri with aerobic methanotrophs in an oxygen-limited membrane bioreactor.</title>
        <authorList>
            <person name="In 't Zandt M.H."/>
            <person name="van den Bosch T.J.M."/>
            <person name="Rijkers R."/>
            <person name="van Kessel M.A.H.J."/>
            <person name="Jetten M.S.M."/>
            <person name="Welte C.U."/>
        </authorList>
    </citation>
    <scope>NUCLEOTIDE SEQUENCE [LARGE SCALE GENOMIC DNA]</scope>
    <source>
        <strain evidence="2 3">DSM 17706</strain>
    </source>
</reference>
<dbReference type="Pfam" id="PF06722">
    <property type="entry name" value="EryCIII-like_C"/>
    <property type="match status" value="1"/>
</dbReference>
<protein>
    <submittedName>
        <fullName evidence="2">Glycosyltransferase</fullName>
    </submittedName>
</protein>
<keyword evidence="2" id="KW-0808">Transferase</keyword>
<dbReference type="InterPro" id="IPR002213">
    <property type="entry name" value="UDP_glucos_trans"/>
</dbReference>
<dbReference type="InterPro" id="IPR010610">
    <property type="entry name" value="EryCIII-like_C"/>
</dbReference>
<sequence>MGDGRKIVIATFGSLGDINPYVALAHALKRLGFRPVIATSAFYRDWIEGEGLGFAAVRPDVEELTERLGLDLGGVADRVARDDGFMFRELIFPYLRQSFEDVAAAGEGAAAVVAHSICFSAKLAAERLAVPLFDGVVSPLFLFSAYDPPLGPRSRFVADPRSGLALAYNKALAFAVTHFLAWQGRPIARLRRELGLPHRRGRDLLTGGSYAQATLGLMSPLLAPPQPDHPANVFLAGHTFHDRFTDAAEGLPEPLVDFLEAGAPPIVVTLGSFVVRGRSDFYRAAGHAALRLGRRAVLLVAEEEREALAEGLPPQLFVAGHIRHSLIFPRAAVVAHHGGSGTCGQALRAGHPQLIVPVFGDQGDNAARVERLGVGRRLPYEQCSRERLVEELGALFSDDRYAESAREAAGRIGREDGAAAAAAKISELVGCAAVAVEA</sequence>